<dbReference type="GO" id="GO:0005615">
    <property type="term" value="C:extracellular space"/>
    <property type="evidence" value="ECO:0007669"/>
    <property type="project" value="InterPro"/>
</dbReference>
<dbReference type="Gramene" id="TVU24992">
    <property type="protein sequence ID" value="TVU24992"/>
    <property type="gene ID" value="EJB05_27465"/>
</dbReference>
<dbReference type="PANTHER" id="PTHR11461:SF313">
    <property type="entry name" value="SERPIN-Z5-RELATED"/>
    <property type="match status" value="1"/>
</dbReference>
<dbReference type="AlphaFoldDB" id="A0A5J9UMM0"/>
<dbReference type="GO" id="GO:0004867">
    <property type="term" value="F:serine-type endopeptidase inhibitor activity"/>
    <property type="evidence" value="ECO:0007669"/>
    <property type="project" value="InterPro"/>
</dbReference>
<dbReference type="PANTHER" id="PTHR11461">
    <property type="entry name" value="SERINE PROTEASE INHIBITOR, SERPIN"/>
    <property type="match status" value="1"/>
</dbReference>
<reference evidence="4 5" key="1">
    <citation type="journal article" date="2019" name="Sci. Rep.">
        <title>A high-quality genome of Eragrostis curvula grass provides insights into Poaceae evolution and supports new strategies to enhance forage quality.</title>
        <authorList>
            <person name="Carballo J."/>
            <person name="Santos B.A.C.M."/>
            <person name="Zappacosta D."/>
            <person name="Garbus I."/>
            <person name="Selva J.P."/>
            <person name="Gallo C.A."/>
            <person name="Diaz A."/>
            <person name="Albertini E."/>
            <person name="Caccamo M."/>
            <person name="Echenique V."/>
        </authorList>
    </citation>
    <scope>NUCLEOTIDE SEQUENCE [LARGE SCALE GENOMIC DNA]</scope>
    <source>
        <strain evidence="5">cv. Victoria</strain>
        <tissue evidence="4">Leaf</tissue>
    </source>
</reference>
<feature type="domain" description="Serpin" evidence="3">
    <location>
        <begin position="109"/>
        <end position="258"/>
    </location>
</feature>
<evidence type="ECO:0000313" key="4">
    <source>
        <dbReference type="EMBL" id="TVU24992.1"/>
    </source>
</evidence>
<dbReference type="OrthoDB" id="1063785at2759"/>
<dbReference type="Gene3D" id="3.30.497.10">
    <property type="entry name" value="Antithrombin, subunit I, domain 2"/>
    <property type="match status" value="1"/>
</dbReference>
<dbReference type="InterPro" id="IPR023796">
    <property type="entry name" value="Serpin_dom"/>
</dbReference>
<name>A0A5J9UMM0_9POAL</name>
<feature type="non-terminal residue" evidence="4">
    <location>
        <position position="1"/>
    </location>
</feature>
<comment type="similarity">
    <text evidence="1">Belongs to the serpin family.</text>
</comment>
<feature type="region of interest" description="Disordered" evidence="2">
    <location>
        <begin position="81"/>
        <end position="104"/>
    </location>
</feature>
<evidence type="ECO:0000313" key="5">
    <source>
        <dbReference type="Proteomes" id="UP000324897"/>
    </source>
</evidence>
<gene>
    <name evidence="4" type="ORF">EJB05_27465</name>
</gene>
<sequence>MQRAAAASHLYRAGGGSWHPSLLKEKAVACRRPPLARIAGRPVLSTRFHAHDADAYAAKGGEALLVFPEPRALGDRRCVQDEAEQPVRGHGGTAKAKSPPSPDVAEDTQYNMFVFFPDDHDGISTMVDVVTAAPAFLYGILAEMKKKPVNIKLPKFNISFSWNELKRDLCQLGLSLPFSAEAGDLRGMCKEDNIAVSRRPTFLSKIAHKAIVKVNESGTEAAAATPSLRGGGGPPPDLVEFIANHPFTFFIMEERSWTLPSDRHRQPAISILISSGDDAAQ</sequence>
<dbReference type="Gene3D" id="2.30.39.10">
    <property type="entry name" value="Alpha-1-antitrypsin, domain 1"/>
    <property type="match status" value="1"/>
</dbReference>
<evidence type="ECO:0000259" key="3">
    <source>
        <dbReference type="Pfam" id="PF00079"/>
    </source>
</evidence>
<dbReference type="InterPro" id="IPR042185">
    <property type="entry name" value="Serpin_sf_2"/>
</dbReference>
<protein>
    <recommendedName>
        <fullName evidence="3">Serpin domain-containing protein</fullName>
    </recommendedName>
</protein>
<dbReference type="InterPro" id="IPR042178">
    <property type="entry name" value="Serpin_sf_1"/>
</dbReference>
<dbReference type="SUPFAM" id="SSF56574">
    <property type="entry name" value="Serpins"/>
    <property type="match status" value="1"/>
</dbReference>
<dbReference type="Pfam" id="PF00079">
    <property type="entry name" value="Serpin"/>
    <property type="match status" value="1"/>
</dbReference>
<accession>A0A5J9UMM0</accession>
<dbReference type="Proteomes" id="UP000324897">
    <property type="component" value="Chromosome 2"/>
</dbReference>
<organism evidence="4 5">
    <name type="scientific">Eragrostis curvula</name>
    <name type="common">weeping love grass</name>
    <dbReference type="NCBI Taxonomy" id="38414"/>
    <lineage>
        <taxon>Eukaryota</taxon>
        <taxon>Viridiplantae</taxon>
        <taxon>Streptophyta</taxon>
        <taxon>Embryophyta</taxon>
        <taxon>Tracheophyta</taxon>
        <taxon>Spermatophyta</taxon>
        <taxon>Magnoliopsida</taxon>
        <taxon>Liliopsida</taxon>
        <taxon>Poales</taxon>
        <taxon>Poaceae</taxon>
        <taxon>PACMAD clade</taxon>
        <taxon>Chloridoideae</taxon>
        <taxon>Eragrostideae</taxon>
        <taxon>Eragrostidinae</taxon>
        <taxon>Eragrostis</taxon>
    </lineage>
</organism>
<keyword evidence="5" id="KW-1185">Reference proteome</keyword>
<comment type="caution">
    <text evidence="4">The sequence shown here is derived from an EMBL/GenBank/DDBJ whole genome shotgun (WGS) entry which is preliminary data.</text>
</comment>
<dbReference type="EMBL" id="RWGY01000013">
    <property type="protein sequence ID" value="TVU24992.1"/>
    <property type="molecule type" value="Genomic_DNA"/>
</dbReference>
<proteinExistence type="inferred from homology"/>
<dbReference type="InterPro" id="IPR000215">
    <property type="entry name" value="Serpin_fam"/>
</dbReference>
<evidence type="ECO:0000256" key="2">
    <source>
        <dbReference type="SAM" id="MobiDB-lite"/>
    </source>
</evidence>
<dbReference type="InterPro" id="IPR036186">
    <property type="entry name" value="Serpin_sf"/>
</dbReference>
<evidence type="ECO:0000256" key="1">
    <source>
        <dbReference type="ARBA" id="ARBA00009500"/>
    </source>
</evidence>